<accession>A0AA47KLM2</accession>
<dbReference type="InterPro" id="IPR007813">
    <property type="entry name" value="PilN"/>
</dbReference>
<reference evidence="3" key="1">
    <citation type="submission" date="2022-09" db="EMBL/GenBank/DDBJ databases">
        <authorList>
            <person name="Li Z.-J."/>
        </authorList>
    </citation>
    <scope>NUCLEOTIDE SEQUENCE</scope>
    <source>
        <strain evidence="3">TGB11</strain>
    </source>
</reference>
<dbReference type="RefSeq" id="WP_269579186.1">
    <property type="nucleotide sequence ID" value="NZ_CP114588.1"/>
</dbReference>
<keyword evidence="1" id="KW-0175">Coiled coil</keyword>
<keyword evidence="2" id="KW-1133">Transmembrane helix</keyword>
<dbReference type="PANTHER" id="PTHR40278:SF1">
    <property type="entry name" value="DNA UTILIZATION PROTEIN HOFN"/>
    <property type="match status" value="1"/>
</dbReference>
<feature type="transmembrane region" description="Helical" evidence="2">
    <location>
        <begin position="20"/>
        <end position="39"/>
    </location>
</feature>
<evidence type="ECO:0000313" key="4">
    <source>
        <dbReference type="Proteomes" id="UP001164748"/>
    </source>
</evidence>
<keyword evidence="2" id="KW-0812">Transmembrane</keyword>
<sequence>MMAINLLPWRAQAQRRQQRAFAITTLMVVVVTLLLGWTVTTVQQHRIESQQGRNQQLEQGIKQFKKTLAQFEQQDTQRRALQSRLGLVNQLQQQRNNVTAVLNFIPRVMPPGAYLTRIAQQAERISLEGWVHSNAELARLLASLEADQAVDELDIETVVTNGKAVGPNKRFTLSFSFTQYVAPERPSGEEDAS</sequence>
<dbReference type="Proteomes" id="UP001164748">
    <property type="component" value="Chromosome"/>
</dbReference>
<evidence type="ECO:0000256" key="1">
    <source>
        <dbReference type="SAM" id="Coils"/>
    </source>
</evidence>
<gene>
    <name evidence="3" type="ORF">N8M53_01030</name>
</gene>
<name>A0AA47KLM2_9GAMM</name>
<evidence type="ECO:0000313" key="3">
    <source>
        <dbReference type="EMBL" id="WBA08847.1"/>
    </source>
</evidence>
<keyword evidence="2" id="KW-0472">Membrane</keyword>
<protein>
    <submittedName>
        <fullName evidence="3">PilN domain-containing protein</fullName>
    </submittedName>
</protein>
<organism evidence="3 4">
    <name type="scientific">Salinivibrio kushneri</name>
    <dbReference type="NCBI Taxonomy" id="1908198"/>
    <lineage>
        <taxon>Bacteria</taxon>
        <taxon>Pseudomonadati</taxon>
        <taxon>Pseudomonadota</taxon>
        <taxon>Gammaproteobacteria</taxon>
        <taxon>Vibrionales</taxon>
        <taxon>Vibrionaceae</taxon>
        <taxon>Salinivibrio</taxon>
    </lineage>
</organism>
<dbReference type="InterPro" id="IPR052534">
    <property type="entry name" value="Extracell_DNA_Util/SecSys_Comp"/>
</dbReference>
<evidence type="ECO:0000256" key="2">
    <source>
        <dbReference type="SAM" id="Phobius"/>
    </source>
</evidence>
<dbReference type="AlphaFoldDB" id="A0AA47KLM2"/>
<feature type="coiled-coil region" evidence="1">
    <location>
        <begin position="47"/>
        <end position="74"/>
    </location>
</feature>
<dbReference type="Pfam" id="PF05137">
    <property type="entry name" value="PilN"/>
    <property type="match status" value="1"/>
</dbReference>
<dbReference type="PANTHER" id="PTHR40278">
    <property type="entry name" value="DNA UTILIZATION PROTEIN HOFN"/>
    <property type="match status" value="1"/>
</dbReference>
<proteinExistence type="predicted"/>
<dbReference type="EMBL" id="CP114588">
    <property type="protein sequence ID" value="WBA08847.1"/>
    <property type="molecule type" value="Genomic_DNA"/>
</dbReference>